<evidence type="ECO:0000256" key="4">
    <source>
        <dbReference type="ARBA" id="ARBA00023136"/>
    </source>
</evidence>
<keyword evidence="2" id="KW-0812">Transmembrane</keyword>
<dbReference type="InterPro" id="IPR028747">
    <property type="entry name" value="CatSper2"/>
</dbReference>
<dbReference type="GO" id="GO:0048240">
    <property type="term" value="P:sperm capacitation"/>
    <property type="evidence" value="ECO:0007669"/>
    <property type="project" value="TreeGrafter"/>
</dbReference>
<dbReference type="AlphaFoldDB" id="A0A8X7XMC6"/>
<evidence type="ECO:0000313" key="6">
    <source>
        <dbReference type="EMBL" id="KAG2471138.1"/>
    </source>
</evidence>
<dbReference type="InterPro" id="IPR005821">
    <property type="entry name" value="Ion_trans_dom"/>
</dbReference>
<evidence type="ECO:0000256" key="3">
    <source>
        <dbReference type="ARBA" id="ARBA00022989"/>
    </source>
</evidence>
<organism evidence="6 7">
    <name type="scientific">Polypterus senegalus</name>
    <name type="common">Senegal bichir</name>
    <dbReference type="NCBI Taxonomy" id="55291"/>
    <lineage>
        <taxon>Eukaryota</taxon>
        <taxon>Metazoa</taxon>
        <taxon>Chordata</taxon>
        <taxon>Craniata</taxon>
        <taxon>Vertebrata</taxon>
        <taxon>Euteleostomi</taxon>
        <taxon>Actinopterygii</taxon>
        <taxon>Polypteriformes</taxon>
        <taxon>Polypteridae</taxon>
        <taxon>Polypterus</taxon>
    </lineage>
</organism>
<dbReference type="InterPro" id="IPR027359">
    <property type="entry name" value="Volt_channel_dom_sf"/>
</dbReference>
<accession>A0A8X7XMC6</accession>
<dbReference type="PANTHER" id="PTHR46923:SF1">
    <property type="entry name" value="CATION CHANNEL SPERM-ASSOCIATED PROTEIN 2"/>
    <property type="match status" value="1"/>
</dbReference>
<protein>
    <submittedName>
        <fullName evidence="6">CTSR2 protein</fullName>
    </submittedName>
</protein>
<evidence type="ECO:0000259" key="5">
    <source>
        <dbReference type="Pfam" id="PF00520"/>
    </source>
</evidence>
<evidence type="ECO:0000313" key="7">
    <source>
        <dbReference type="Proteomes" id="UP000886611"/>
    </source>
</evidence>
<evidence type="ECO:0000256" key="2">
    <source>
        <dbReference type="ARBA" id="ARBA00022692"/>
    </source>
</evidence>
<gene>
    <name evidence="6" type="primary">Catsper2</name>
    <name evidence="6" type="ORF">GTO96_0006198</name>
</gene>
<dbReference type="GO" id="GO:0036128">
    <property type="term" value="C:CatSper complex"/>
    <property type="evidence" value="ECO:0007669"/>
    <property type="project" value="InterPro"/>
</dbReference>
<dbReference type="Proteomes" id="UP000886611">
    <property type="component" value="Unassembled WGS sequence"/>
</dbReference>
<keyword evidence="4" id="KW-0472">Membrane</keyword>
<comment type="caution">
    <text evidence="6">The sequence shown here is derived from an EMBL/GenBank/DDBJ whole genome shotgun (WGS) entry which is preliminary data.</text>
</comment>
<sequence length="227" mass="25749">MGGLGCLGRPSVSFVINIYAVFSLTEIVDKVDDTSNILVVSLDILDCIITYVFISEIILRWIDDFFEFWKSLWNVFDFIITFLSILPELLDDGSAATINLQFVKVIKILHVLRSLKMVSKVRQLETSDNLLPNGRADHIGNIYGRLRFLKYPLDAHVDVLCSVHGLADPLLPLSPQKQAPHLRLISGSYLTPLDFQVLQLVDRDENVLTLVHRLKQHEIHRFSPSGL</sequence>
<dbReference type="GO" id="GO:0005227">
    <property type="term" value="F:calcium-activated cation channel activity"/>
    <property type="evidence" value="ECO:0007669"/>
    <property type="project" value="InterPro"/>
</dbReference>
<feature type="domain" description="Ion transport" evidence="5">
    <location>
        <begin position="14"/>
        <end position="126"/>
    </location>
</feature>
<dbReference type="GO" id="GO:0009566">
    <property type="term" value="P:fertilization"/>
    <property type="evidence" value="ECO:0007669"/>
    <property type="project" value="TreeGrafter"/>
</dbReference>
<keyword evidence="3" id="KW-1133">Transmembrane helix</keyword>
<name>A0A8X7XMC6_POLSE</name>
<comment type="subcellular location">
    <subcellularLocation>
        <location evidence="1">Membrane</location>
        <topology evidence="1">Multi-pass membrane protein</topology>
    </subcellularLocation>
</comment>
<proteinExistence type="predicted"/>
<dbReference type="PANTHER" id="PTHR46923">
    <property type="entry name" value="CATION CHANNEL SPERM-ASSOCIATED PROTEIN 2"/>
    <property type="match status" value="1"/>
</dbReference>
<reference evidence="6 7" key="1">
    <citation type="journal article" date="2021" name="Cell">
        <title>Tracing the genetic footprints of vertebrate landing in non-teleost ray-finned fishes.</title>
        <authorList>
            <person name="Bi X."/>
            <person name="Wang K."/>
            <person name="Yang L."/>
            <person name="Pan H."/>
            <person name="Jiang H."/>
            <person name="Wei Q."/>
            <person name="Fang M."/>
            <person name="Yu H."/>
            <person name="Zhu C."/>
            <person name="Cai Y."/>
            <person name="He Y."/>
            <person name="Gan X."/>
            <person name="Zeng H."/>
            <person name="Yu D."/>
            <person name="Zhu Y."/>
            <person name="Jiang H."/>
            <person name="Qiu Q."/>
            <person name="Yang H."/>
            <person name="Zhang Y.E."/>
            <person name="Wang W."/>
            <person name="Zhu M."/>
            <person name="He S."/>
            <person name="Zhang G."/>
        </authorList>
    </citation>
    <scope>NUCLEOTIDE SEQUENCE [LARGE SCALE GENOMIC DNA]</scope>
    <source>
        <strain evidence="6">Bchr_013</strain>
    </source>
</reference>
<keyword evidence="7" id="KW-1185">Reference proteome</keyword>
<dbReference type="Gene3D" id="1.20.120.350">
    <property type="entry name" value="Voltage-gated potassium channels. Chain C"/>
    <property type="match status" value="1"/>
</dbReference>
<dbReference type="SUPFAM" id="SSF81324">
    <property type="entry name" value="Voltage-gated potassium channels"/>
    <property type="match status" value="1"/>
</dbReference>
<dbReference type="EMBL" id="JAATIS010000094">
    <property type="protein sequence ID" value="KAG2471138.1"/>
    <property type="molecule type" value="Genomic_DNA"/>
</dbReference>
<evidence type="ECO:0000256" key="1">
    <source>
        <dbReference type="ARBA" id="ARBA00004141"/>
    </source>
</evidence>
<dbReference type="Pfam" id="PF00520">
    <property type="entry name" value="Ion_trans"/>
    <property type="match status" value="1"/>
</dbReference>
<feature type="non-terminal residue" evidence="6">
    <location>
        <position position="227"/>
    </location>
</feature>
<dbReference type="GO" id="GO:0030317">
    <property type="term" value="P:flagellated sperm motility"/>
    <property type="evidence" value="ECO:0007669"/>
    <property type="project" value="InterPro"/>
</dbReference>
<feature type="non-terminal residue" evidence="6">
    <location>
        <position position="1"/>
    </location>
</feature>